<feature type="signal peptide" evidence="8">
    <location>
        <begin position="1"/>
        <end position="19"/>
    </location>
</feature>
<comment type="caution">
    <text evidence="9">The sequence shown here is derived from an EMBL/GenBank/DDBJ whole genome shotgun (WGS) entry which is preliminary data.</text>
</comment>
<dbReference type="SUPFAM" id="SSF56954">
    <property type="entry name" value="Outer membrane efflux proteins (OEP)"/>
    <property type="match status" value="1"/>
</dbReference>
<dbReference type="InterPro" id="IPR051906">
    <property type="entry name" value="TolC-like"/>
</dbReference>
<dbReference type="PANTHER" id="PTHR30026">
    <property type="entry name" value="OUTER MEMBRANE PROTEIN TOLC"/>
    <property type="match status" value="1"/>
</dbReference>
<accession>A0A1F5VJR1</accession>
<keyword evidence="5" id="KW-0812">Transmembrane</keyword>
<evidence type="ECO:0000256" key="4">
    <source>
        <dbReference type="ARBA" id="ARBA00022452"/>
    </source>
</evidence>
<dbReference type="GO" id="GO:0009279">
    <property type="term" value="C:cell outer membrane"/>
    <property type="evidence" value="ECO:0007669"/>
    <property type="project" value="UniProtKB-SubCell"/>
</dbReference>
<dbReference type="Pfam" id="PF02321">
    <property type="entry name" value="OEP"/>
    <property type="match status" value="2"/>
</dbReference>
<dbReference type="STRING" id="1817863.A2Y62_01950"/>
<sequence>MKHVIVLLLCAFISIAALHNTGANEQEHVPIATPVQEKVQGSSGVVAIEGGLRLEDALKLSLQYNRELQIGLEEKNIAKGRTWEAYGEALPTVTMNGSYTRMDEVLSFEFDGMKVDLGFLNNYSTTLNVTQPLYRGGRTGAALRASKLYKALVDANIRSLVIGTLFETEKAYYDTLLAQEQFKVTEKYVKLAEAHAKDVETKRKYGVASNFNVLRSQVELSNARAQMINYRHHFQIALVSLLKTMGVSQDSQVELADQLIYNPVQVNEEEAYRQALINRPDLEGSRLTIKLQKEAVVSAKSNYWPGVDAFINWTLSKPDPHISMIDKWGTAWNAGISFNFTLFDGLRREGSLIRERATLKQYQTRFLDSQEQIKFEVDRALKAITNAAEALEVQKLTLDQANEGLRLAEAGYKEGVLDQVSVLEARAALTQAQLLYYNSLYIHSLAKLELQRATGILKSGQ</sequence>
<dbReference type="GO" id="GO:0015288">
    <property type="term" value="F:porin activity"/>
    <property type="evidence" value="ECO:0007669"/>
    <property type="project" value="TreeGrafter"/>
</dbReference>
<organism evidence="9 10">
    <name type="scientific">Candidatus Fischerbacteria bacterium RBG_13_37_8</name>
    <dbReference type="NCBI Taxonomy" id="1817863"/>
    <lineage>
        <taxon>Bacteria</taxon>
        <taxon>Candidatus Fischeribacteriota</taxon>
    </lineage>
</organism>
<evidence type="ECO:0000256" key="8">
    <source>
        <dbReference type="SAM" id="SignalP"/>
    </source>
</evidence>
<reference evidence="9 10" key="1">
    <citation type="journal article" date="2016" name="Nat. Commun.">
        <title>Thousands of microbial genomes shed light on interconnected biogeochemical processes in an aquifer system.</title>
        <authorList>
            <person name="Anantharaman K."/>
            <person name="Brown C.T."/>
            <person name="Hug L.A."/>
            <person name="Sharon I."/>
            <person name="Castelle C.J."/>
            <person name="Probst A.J."/>
            <person name="Thomas B.C."/>
            <person name="Singh A."/>
            <person name="Wilkins M.J."/>
            <person name="Karaoz U."/>
            <person name="Brodie E.L."/>
            <person name="Williams K.H."/>
            <person name="Hubbard S.S."/>
            <person name="Banfield J.F."/>
        </authorList>
    </citation>
    <scope>NUCLEOTIDE SEQUENCE [LARGE SCALE GENOMIC DNA]</scope>
</reference>
<dbReference type="InterPro" id="IPR003423">
    <property type="entry name" value="OMP_efflux"/>
</dbReference>
<proteinExistence type="inferred from homology"/>
<evidence type="ECO:0000256" key="2">
    <source>
        <dbReference type="ARBA" id="ARBA00007613"/>
    </source>
</evidence>
<dbReference type="PANTHER" id="PTHR30026:SF20">
    <property type="entry name" value="OUTER MEMBRANE PROTEIN TOLC"/>
    <property type="match status" value="1"/>
</dbReference>
<dbReference type="Proteomes" id="UP000178943">
    <property type="component" value="Unassembled WGS sequence"/>
</dbReference>
<keyword evidence="6" id="KW-0472">Membrane</keyword>
<dbReference type="GO" id="GO:0015562">
    <property type="term" value="F:efflux transmembrane transporter activity"/>
    <property type="evidence" value="ECO:0007669"/>
    <property type="project" value="InterPro"/>
</dbReference>
<evidence type="ECO:0000256" key="1">
    <source>
        <dbReference type="ARBA" id="ARBA00004442"/>
    </source>
</evidence>
<evidence type="ECO:0008006" key="11">
    <source>
        <dbReference type="Google" id="ProtNLM"/>
    </source>
</evidence>
<dbReference type="EMBL" id="MFGW01000157">
    <property type="protein sequence ID" value="OGF63634.1"/>
    <property type="molecule type" value="Genomic_DNA"/>
</dbReference>
<feature type="chain" id="PRO_5009522031" description="Transporter" evidence="8">
    <location>
        <begin position="20"/>
        <end position="461"/>
    </location>
</feature>
<evidence type="ECO:0000313" key="10">
    <source>
        <dbReference type="Proteomes" id="UP000178943"/>
    </source>
</evidence>
<evidence type="ECO:0000256" key="6">
    <source>
        <dbReference type="ARBA" id="ARBA00023136"/>
    </source>
</evidence>
<evidence type="ECO:0000256" key="7">
    <source>
        <dbReference type="ARBA" id="ARBA00023237"/>
    </source>
</evidence>
<protein>
    <recommendedName>
        <fullName evidence="11">Transporter</fullName>
    </recommendedName>
</protein>
<dbReference type="Gene3D" id="1.20.1600.10">
    <property type="entry name" value="Outer membrane efflux proteins (OEP)"/>
    <property type="match status" value="1"/>
</dbReference>
<keyword evidence="3" id="KW-0813">Transport</keyword>
<comment type="similarity">
    <text evidence="2">Belongs to the outer membrane factor (OMF) (TC 1.B.17) family.</text>
</comment>
<evidence type="ECO:0000256" key="3">
    <source>
        <dbReference type="ARBA" id="ARBA00022448"/>
    </source>
</evidence>
<keyword evidence="8" id="KW-0732">Signal</keyword>
<keyword evidence="4" id="KW-1134">Transmembrane beta strand</keyword>
<evidence type="ECO:0000313" key="9">
    <source>
        <dbReference type="EMBL" id="OGF63634.1"/>
    </source>
</evidence>
<gene>
    <name evidence="9" type="ORF">A2Y62_01950</name>
</gene>
<comment type="subcellular location">
    <subcellularLocation>
        <location evidence="1">Cell outer membrane</location>
    </subcellularLocation>
</comment>
<name>A0A1F5VJR1_9BACT</name>
<keyword evidence="7" id="KW-0998">Cell outer membrane</keyword>
<dbReference type="GO" id="GO:1990281">
    <property type="term" value="C:efflux pump complex"/>
    <property type="evidence" value="ECO:0007669"/>
    <property type="project" value="TreeGrafter"/>
</dbReference>
<evidence type="ECO:0000256" key="5">
    <source>
        <dbReference type="ARBA" id="ARBA00022692"/>
    </source>
</evidence>
<dbReference type="AlphaFoldDB" id="A0A1F5VJR1"/>